<organism evidence="1 2">
    <name type="scientific">Solilutibacter silvestris</name>
    <dbReference type="NCBI Taxonomy" id="1645665"/>
    <lineage>
        <taxon>Bacteria</taxon>
        <taxon>Pseudomonadati</taxon>
        <taxon>Pseudomonadota</taxon>
        <taxon>Gammaproteobacteria</taxon>
        <taxon>Lysobacterales</taxon>
        <taxon>Lysobacteraceae</taxon>
        <taxon>Solilutibacter</taxon>
    </lineage>
</organism>
<gene>
    <name evidence="1" type="ORF">Lysil_1071</name>
</gene>
<name>A0A2K1Q318_9GAMM</name>
<accession>A0A2K1Q318</accession>
<dbReference type="EMBL" id="NPZB01000001">
    <property type="protein sequence ID" value="PNS09442.1"/>
    <property type="molecule type" value="Genomic_DNA"/>
</dbReference>
<dbReference type="AlphaFoldDB" id="A0A2K1Q318"/>
<protein>
    <submittedName>
        <fullName evidence="1">Uncharacterized protein</fullName>
    </submittedName>
</protein>
<dbReference type="Proteomes" id="UP000236220">
    <property type="component" value="Unassembled WGS sequence"/>
</dbReference>
<proteinExistence type="predicted"/>
<comment type="caution">
    <text evidence="1">The sequence shown here is derived from an EMBL/GenBank/DDBJ whole genome shotgun (WGS) entry which is preliminary data.</text>
</comment>
<reference evidence="1 2" key="1">
    <citation type="submission" date="2017-08" db="EMBL/GenBank/DDBJ databases">
        <title>Lysobacter sylvestris genome.</title>
        <authorList>
            <person name="Zhang D.-C."/>
            <person name="Albuquerque L."/>
            <person name="Franca L."/>
            <person name="Froufe H.J.C."/>
            <person name="Barroso C."/>
            <person name="Egas C."/>
            <person name="Da Costa M."/>
            <person name="Margesin R."/>
        </authorList>
    </citation>
    <scope>NUCLEOTIDE SEQUENCE [LARGE SCALE GENOMIC DNA]</scope>
    <source>
        <strain evidence="1 2">AM20-91</strain>
    </source>
</reference>
<keyword evidence="2" id="KW-1185">Reference proteome</keyword>
<evidence type="ECO:0000313" key="2">
    <source>
        <dbReference type="Proteomes" id="UP000236220"/>
    </source>
</evidence>
<sequence length="462" mass="50878">MLAWATVAHPAGLCVPGLPEGVVIKSGWGGLGASSSTRLDMVRQGDAYRMEAAIQNNFPMQKGDLVNGNSTAMVPVARVQALVDALCAPVVPEADPSTFGSPEAIQKAIDKWWKIERWASSPEASADASRYREYLRTARGMTELISEGIRFGRHTDDFPGYVVEARYANGTTLSASSISFNFRMLPWRRGDGKVDGRPDYSQALPDAVAALLPAGATNRERLLEPADAHVLDSVVAAAVWDRASNLDALAAAPQAVDALRKSFVIDRLWLAEKSSYVTMPNNWRRLDKKTTLHAVMHAKNAPSNLSIWASLPLARGALESPADVGAIEKQVQTALGNASIRSRITTAQFSLDYGNVDYHMDVILKQFARQMKMGGRSDEFMRHPGVLDDALLLNEGRMPIYWVLLRDGRAVRWKQALVKPSLPQEWRCDRVPFGDYLPEEGKFPPDNTCYGEIYSHQGTRVK</sequence>
<evidence type="ECO:0000313" key="1">
    <source>
        <dbReference type="EMBL" id="PNS09442.1"/>
    </source>
</evidence>